<accession>A0A6A6ZJ08</accession>
<name>A0A6A6ZJ08_9PLEO</name>
<organism evidence="1 2">
    <name type="scientific">Ophiobolus disseminans</name>
    <dbReference type="NCBI Taxonomy" id="1469910"/>
    <lineage>
        <taxon>Eukaryota</taxon>
        <taxon>Fungi</taxon>
        <taxon>Dikarya</taxon>
        <taxon>Ascomycota</taxon>
        <taxon>Pezizomycotina</taxon>
        <taxon>Dothideomycetes</taxon>
        <taxon>Pleosporomycetidae</taxon>
        <taxon>Pleosporales</taxon>
        <taxon>Pleosporineae</taxon>
        <taxon>Phaeosphaeriaceae</taxon>
        <taxon>Ophiobolus</taxon>
    </lineage>
</organism>
<gene>
    <name evidence="1" type="ORF">CC86DRAFT_118258</name>
</gene>
<evidence type="ECO:0008006" key="3">
    <source>
        <dbReference type="Google" id="ProtNLM"/>
    </source>
</evidence>
<protein>
    <recommendedName>
        <fullName evidence="3">F-box domain-containing protein</fullName>
    </recommendedName>
</protein>
<dbReference type="OrthoDB" id="3789892at2759"/>
<reference evidence="1" key="1">
    <citation type="journal article" date="2020" name="Stud. Mycol.">
        <title>101 Dothideomycetes genomes: a test case for predicting lifestyles and emergence of pathogens.</title>
        <authorList>
            <person name="Haridas S."/>
            <person name="Albert R."/>
            <person name="Binder M."/>
            <person name="Bloem J."/>
            <person name="Labutti K."/>
            <person name="Salamov A."/>
            <person name="Andreopoulos B."/>
            <person name="Baker S."/>
            <person name="Barry K."/>
            <person name="Bills G."/>
            <person name="Bluhm B."/>
            <person name="Cannon C."/>
            <person name="Castanera R."/>
            <person name="Culley D."/>
            <person name="Daum C."/>
            <person name="Ezra D."/>
            <person name="Gonzalez J."/>
            <person name="Henrissat B."/>
            <person name="Kuo A."/>
            <person name="Liang C."/>
            <person name="Lipzen A."/>
            <person name="Lutzoni F."/>
            <person name="Magnuson J."/>
            <person name="Mondo S."/>
            <person name="Nolan M."/>
            <person name="Ohm R."/>
            <person name="Pangilinan J."/>
            <person name="Park H.-J."/>
            <person name="Ramirez L."/>
            <person name="Alfaro M."/>
            <person name="Sun H."/>
            <person name="Tritt A."/>
            <person name="Yoshinaga Y."/>
            <person name="Zwiers L.-H."/>
            <person name="Turgeon B."/>
            <person name="Goodwin S."/>
            <person name="Spatafora J."/>
            <person name="Crous P."/>
            <person name="Grigoriev I."/>
        </authorList>
    </citation>
    <scope>NUCLEOTIDE SEQUENCE</scope>
    <source>
        <strain evidence="1">CBS 113818</strain>
    </source>
</reference>
<dbReference type="SUPFAM" id="SSF81383">
    <property type="entry name" value="F-box domain"/>
    <property type="match status" value="1"/>
</dbReference>
<keyword evidence="2" id="KW-1185">Reference proteome</keyword>
<dbReference type="EMBL" id="MU006241">
    <property type="protein sequence ID" value="KAF2820197.1"/>
    <property type="molecule type" value="Genomic_DNA"/>
</dbReference>
<dbReference type="InterPro" id="IPR036047">
    <property type="entry name" value="F-box-like_dom_sf"/>
</dbReference>
<dbReference type="AlphaFoldDB" id="A0A6A6ZJ08"/>
<evidence type="ECO:0000313" key="2">
    <source>
        <dbReference type="Proteomes" id="UP000799424"/>
    </source>
</evidence>
<dbReference type="Proteomes" id="UP000799424">
    <property type="component" value="Unassembled WGS sequence"/>
</dbReference>
<proteinExistence type="predicted"/>
<sequence>MTLPWLPDIPAEIYRRICTLLPSRSALDFLLVNHFVYNACDDWTIWREVIRRNGDFVLEHLARHMGDTRAWKRYVIADSKSNTSDEPTTTDVVQWLLQLTALNHPVISSMDVAALVSICDSILHTPFSTTDTEHSIYKFSCDFESPHDIQTWQLAQASAFCLTAHLLSQTCPTELPENLLGFVAWINVSGVQRNSPHYLKLTCIQHAFANRAVDYLSSRLRYLLVHCRSSPRATEYIPPTFSAISPATTMELPMPYSRNAAQEFSKCHLPCILDPRILTGDEWTGHLSAEDGDKDVYSGIGAHNTELVYNNDRGQYRDPEDFPHGRDFEPIVRFQLVEPYDSTHDTYTLESNNFYSSSELHRLTVRVEKSTGRLSIAHWHLNSFQRMASEAVITPFGIVSGMVPYKLWLWMWKKSWSMPLAEII</sequence>
<evidence type="ECO:0000313" key="1">
    <source>
        <dbReference type="EMBL" id="KAF2820197.1"/>
    </source>
</evidence>